<evidence type="ECO:0000256" key="2">
    <source>
        <dbReference type="SAM" id="SignalP"/>
    </source>
</evidence>
<proteinExistence type="predicted"/>
<feature type="compositionally biased region" description="Low complexity" evidence="1">
    <location>
        <begin position="228"/>
        <end position="239"/>
    </location>
</feature>
<keyword evidence="5" id="KW-1185">Reference proteome</keyword>
<organism evidence="4 5">
    <name type="scientific">Aquariibacter lacus</name>
    <dbReference type="NCBI Taxonomy" id="2801332"/>
    <lineage>
        <taxon>Bacteria</taxon>
        <taxon>Pseudomonadati</taxon>
        <taxon>Pseudomonadota</taxon>
        <taxon>Betaproteobacteria</taxon>
        <taxon>Burkholderiales</taxon>
        <taxon>Sphaerotilaceae</taxon>
        <taxon>Aquariibacter</taxon>
    </lineage>
</organism>
<keyword evidence="2" id="KW-0732">Signal</keyword>
<name>A0A9X0XCP4_9BURK</name>
<evidence type="ECO:0000259" key="3">
    <source>
        <dbReference type="Pfam" id="PF07589"/>
    </source>
</evidence>
<dbReference type="Pfam" id="PF07589">
    <property type="entry name" value="PEP-CTERM"/>
    <property type="match status" value="1"/>
</dbReference>
<dbReference type="InterPro" id="IPR013424">
    <property type="entry name" value="Ice-binding_C"/>
</dbReference>
<dbReference type="AlphaFoldDB" id="A0A9X0XCP4"/>
<accession>A0A9X0XCP4</accession>
<dbReference type="EMBL" id="JAERRA010000001">
    <property type="protein sequence ID" value="MBL0718481.1"/>
    <property type="molecule type" value="Genomic_DNA"/>
</dbReference>
<sequence length="271" mass="28975">MHPPSAARLGVGVAALLALSLVSTTALAQTSKSKKVRKAAPAAVVDECRWERPGDKPFNGLVPKTLQRYAGTMPPELRAKFEARMDRIDYDDFVEIRRDSIVGTYSYEPEIRDLMFGDRPQVCRKPSRAHWPESMMARGLVYCEGQDCIVVSTELRNVGRITRRPEKVLSQEVEVLPAQLPAALPPVAISAAPPSTGGGDSPSFGPAPSGALGTPSLSFPSPGGGSSGLPFTPILNPTTPTTPIPEPGSWALIGLGLAGLAVFTRRRKPRD</sequence>
<feature type="chain" id="PRO_5040889051" evidence="2">
    <location>
        <begin position="29"/>
        <end position="271"/>
    </location>
</feature>
<protein>
    <submittedName>
        <fullName evidence="4">MHFG family PEP-CTERM protein</fullName>
    </submittedName>
</protein>
<dbReference type="NCBIfam" id="NF038119">
    <property type="entry name" value="PEP_CTERM_MHFG"/>
    <property type="match status" value="1"/>
</dbReference>
<evidence type="ECO:0000313" key="5">
    <source>
        <dbReference type="Proteomes" id="UP000643207"/>
    </source>
</evidence>
<dbReference type="Proteomes" id="UP000643207">
    <property type="component" value="Unassembled WGS sequence"/>
</dbReference>
<feature type="signal peptide" evidence="2">
    <location>
        <begin position="1"/>
        <end position="28"/>
    </location>
</feature>
<gene>
    <name evidence="4" type="ORF">JI742_01140</name>
</gene>
<feature type="domain" description="Ice-binding protein C-terminal" evidence="3">
    <location>
        <begin position="243"/>
        <end position="266"/>
    </location>
</feature>
<comment type="caution">
    <text evidence="4">The sequence shown here is derived from an EMBL/GenBank/DDBJ whole genome shotgun (WGS) entry which is preliminary data.</text>
</comment>
<feature type="region of interest" description="Disordered" evidence="1">
    <location>
        <begin position="189"/>
        <end position="248"/>
    </location>
</feature>
<dbReference type="NCBIfam" id="TIGR02595">
    <property type="entry name" value="PEP_CTERM"/>
    <property type="match status" value="1"/>
</dbReference>
<evidence type="ECO:0000256" key="1">
    <source>
        <dbReference type="SAM" id="MobiDB-lite"/>
    </source>
</evidence>
<evidence type="ECO:0000313" key="4">
    <source>
        <dbReference type="EMBL" id="MBL0718481.1"/>
    </source>
</evidence>
<reference evidence="4 5" key="1">
    <citation type="submission" date="2021-01" db="EMBL/GenBank/DDBJ databases">
        <title>Piscinibacter sp. Jin2 Genome sequencing and assembly.</title>
        <authorList>
            <person name="Kim I."/>
        </authorList>
    </citation>
    <scope>NUCLEOTIDE SEQUENCE [LARGE SCALE GENOMIC DNA]</scope>
    <source>
        <strain evidence="4 5">Jin2</strain>
    </source>
</reference>